<evidence type="ECO:0000313" key="4">
    <source>
        <dbReference type="Proteomes" id="UP001374893"/>
    </source>
</evidence>
<sequence>MSKQAEWSMLVPGPLGWEIWKRQADGAFERAGSEDGPQVLGELTGLPGGDLAMLFPVRAFHALPFKAASTDDELFEDLATMHAERLGVRADPMAGQLSDTFEVWKEEESTVLLHAVLRKPAEGELPLRTPKEFDLSPRAYDVQGNALCVWKELGRWVFACYSSGKLLYCQGTSSTASAPDRDVLQEIRLAVGQLGMQGLKFEPSAIHIWPPEGELGEAGELAQAFRVTPQVSRRPDPRLPEHLSSLLPADVRAARAQRKQRNQRVALAAMAALAYLGVVGWLGYGHWQETRKLKKLSKEVAEAESGGAAVVGEHNARWEELGAVVDAKLNPLQIMTSVHVAIPKNTGLRLKTADLNVAAGEIQIIGNAPASAPVTTFYAALKRNPNLSWLEWDEEPPASGKQGWDFRIKGAPPKAIEE</sequence>
<gene>
    <name evidence="3" type="ORF">HAHE_39490</name>
</gene>
<name>A0ABN6H8P1_9BACT</name>
<evidence type="ECO:0000313" key="3">
    <source>
        <dbReference type="EMBL" id="BCX50041.1"/>
    </source>
</evidence>
<dbReference type="RefSeq" id="WP_338686931.1">
    <property type="nucleotide sequence ID" value="NZ_AP024702.1"/>
</dbReference>
<reference evidence="3 4" key="1">
    <citation type="submission" date="2021-06" db="EMBL/GenBank/DDBJ databases">
        <title>Complete genome of Haloferula helveola possessing various polysaccharide degrading enzymes.</title>
        <authorList>
            <person name="Takami H."/>
            <person name="Huang C."/>
            <person name="Hamasaki K."/>
        </authorList>
    </citation>
    <scope>NUCLEOTIDE SEQUENCE [LARGE SCALE GENOMIC DNA]</scope>
    <source>
        <strain evidence="3 4">CN-1</strain>
    </source>
</reference>
<dbReference type="EMBL" id="AP024702">
    <property type="protein sequence ID" value="BCX50041.1"/>
    <property type="molecule type" value="Genomic_DNA"/>
</dbReference>
<feature type="region of interest" description="Disordered" evidence="1">
    <location>
        <begin position="395"/>
        <end position="418"/>
    </location>
</feature>
<dbReference type="Proteomes" id="UP001374893">
    <property type="component" value="Chromosome"/>
</dbReference>
<protein>
    <recommendedName>
        <fullName evidence="5">Fimbrial assembly family protein</fullName>
    </recommendedName>
</protein>
<accession>A0ABN6H8P1</accession>
<keyword evidence="2" id="KW-0472">Membrane</keyword>
<organism evidence="3 4">
    <name type="scientific">Haloferula helveola</name>
    <dbReference type="NCBI Taxonomy" id="490095"/>
    <lineage>
        <taxon>Bacteria</taxon>
        <taxon>Pseudomonadati</taxon>
        <taxon>Verrucomicrobiota</taxon>
        <taxon>Verrucomicrobiia</taxon>
        <taxon>Verrucomicrobiales</taxon>
        <taxon>Verrucomicrobiaceae</taxon>
        <taxon>Haloferula</taxon>
    </lineage>
</organism>
<keyword evidence="2" id="KW-0812">Transmembrane</keyword>
<keyword evidence="4" id="KW-1185">Reference proteome</keyword>
<evidence type="ECO:0008006" key="5">
    <source>
        <dbReference type="Google" id="ProtNLM"/>
    </source>
</evidence>
<feature type="transmembrane region" description="Helical" evidence="2">
    <location>
        <begin position="265"/>
        <end position="287"/>
    </location>
</feature>
<evidence type="ECO:0000256" key="2">
    <source>
        <dbReference type="SAM" id="Phobius"/>
    </source>
</evidence>
<keyword evidence="2" id="KW-1133">Transmembrane helix</keyword>
<evidence type="ECO:0000256" key="1">
    <source>
        <dbReference type="SAM" id="MobiDB-lite"/>
    </source>
</evidence>
<proteinExistence type="predicted"/>